<dbReference type="Pfam" id="PF19553">
    <property type="entry name" value="DUF6076"/>
    <property type="match status" value="1"/>
</dbReference>
<keyword evidence="3" id="KW-1185">Reference proteome</keyword>
<comment type="caution">
    <text evidence="2">The sequence shown here is derived from an EMBL/GenBank/DDBJ whole genome shotgun (WGS) entry which is preliminary data.</text>
</comment>
<evidence type="ECO:0000313" key="3">
    <source>
        <dbReference type="Proteomes" id="UP001168575"/>
    </source>
</evidence>
<dbReference type="EMBL" id="JAUMVS010000109">
    <property type="protein sequence ID" value="MDO4842186.1"/>
    <property type="molecule type" value="Genomic_DNA"/>
</dbReference>
<protein>
    <submittedName>
        <fullName evidence="2">DUF6076 domain-containing protein</fullName>
    </submittedName>
</protein>
<dbReference type="InterPro" id="IPR045722">
    <property type="entry name" value="DUF6076"/>
</dbReference>
<name>A0AA43UAD1_9ACTN</name>
<feature type="non-terminal residue" evidence="2">
    <location>
        <position position="1"/>
    </location>
</feature>
<gene>
    <name evidence="2" type="ORF">Q3982_05865</name>
</gene>
<dbReference type="Proteomes" id="UP001168575">
    <property type="component" value="Unassembled WGS sequence"/>
</dbReference>
<evidence type="ECO:0000313" key="2">
    <source>
        <dbReference type="EMBL" id="MDO4842186.1"/>
    </source>
</evidence>
<evidence type="ECO:0000256" key="1">
    <source>
        <dbReference type="SAM" id="MobiDB-lite"/>
    </source>
</evidence>
<feature type="compositionally biased region" description="Basic and acidic residues" evidence="1">
    <location>
        <begin position="216"/>
        <end position="233"/>
    </location>
</feature>
<feature type="region of interest" description="Disordered" evidence="1">
    <location>
        <begin position="214"/>
        <end position="233"/>
    </location>
</feature>
<proteinExistence type="predicted"/>
<accession>A0AA43UAD1</accession>
<sequence length="233" mass="27333">VRTIRNFTICIIPGLKKYDASHLAGAYGILMYDERCKCMVASENDSDKMTYTDKDFMILQYLPMPKKDGKGFVIAEYFRMDNLQALMKTDLLRGLMKGHFPRRCEHCGRYFLMTKGYRTRFCDMPSPEDPNRTCNQISYAKKRVKEENANNPKYQSYKRCVNRIYKALERGTVTEKQKELLLSEAEKLYTTAMMSPEYSNEEFNTMLQSKNLYKRCGIDSPRKGRPKKEEDND</sequence>
<organism evidence="2 3">
    <name type="scientific">Phoenicibacter congonensis</name>
    <dbReference type="NCBI Taxonomy" id="1944646"/>
    <lineage>
        <taxon>Bacteria</taxon>
        <taxon>Bacillati</taxon>
        <taxon>Actinomycetota</taxon>
        <taxon>Coriobacteriia</taxon>
        <taxon>Eggerthellales</taxon>
        <taxon>Eggerthellaceae</taxon>
        <taxon>Phoenicibacter</taxon>
    </lineage>
</organism>
<dbReference type="AlphaFoldDB" id="A0AA43UAD1"/>
<reference evidence="2" key="1">
    <citation type="submission" date="2023-07" db="EMBL/GenBank/DDBJ databases">
        <title>Between Cages and Wild: Unraveling the Impact of Captivity on Animal Microbiomes and Antimicrobial Resistance.</title>
        <authorList>
            <person name="Schmartz G.P."/>
            <person name="Rehner J."/>
            <person name="Schuff M.J."/>
            <person name="Becker S.L."/>
            <person name="Kravczyk M."/>
            <person name="Gurevich A."/>
            <person name="Francke R."/>
            <person name="Mueller R."/>
            <person name="Keller V."/>
            <person name="Keller A."/>
        </authorList>
    </citation>
    <scope>NUCLEOTIDE SEQUENCE</scope>
    <source>
        <strain evidence="2">S12M_St_49</strain>
    </source>
</reference>